<accession>A0ABS8AGU7</accession>
<dbReference type="EMBL" id="JAJADQ010000010">
    <property type="protein sequence ID" value="MCB2379577.1"/>
    <property type="molecule type" value="Genomic_DNA"/>
</dbReference>
<proteinExistence type="predicted"/>
<keyword evidence="2" id="KW-1185">Reference proteome</keyword>
<comment type="caution">
    <text evidence="1">The sequence shown here is derived from an EMBL/GenBank/DDBJ whole genome shotgun (WGS) entry which is preliminary data.</text>
</comment>
<reference evidence="1" key="1">
    <citation type="submission" date="2021-10" db="EMBL/GenBank/DDBJ databases">
        <authorList>
            <person name="Dean J.D."/>
            <person name="Kim M.K."/>
            <person name="Newey C.N."/>
            <person name="Stoker T.S."/>
            <person name="Thompson D.W."/>
            <person name="Grose J.H."/>
        </authorList>
    </citation>
    <scope>NUCLEOTIDE SEQUENCE</scope>
    <source>
        <strain evidence="1">BT635</strain>
    </source>
</reference>
<organism evidence="1 2">
    <name type="scientific">Hymenobacter nitidus</name>
    <dbReference type="NCBI Taxonomy" id="2880929"/>
    <lineage>
        <taxon>Bacteria</taxon>
        <taxon>Pseudomonadati</taxon>
        <taxon>Bacteroidota</taxon>
        <taxon>Cytophagia</taxon>
        <taxon>Cytophagales</taxon>
        <taxon>Hymenobacteraceae</taxon>
        <taxon>Hymenobacter</taxon>
    </lineage>
</organism>
<gene>
    <name evidence="1" type="ORF">LGH70_18420</name>
</gene>
<dbReference type="Proteomes" id="UP001165297">
    <property type="component" value="Unassembled WGS sequence"/>
</dbReference>
<name>A0ABS8AGU7_9BACT</name>
<evidence type="ECO:0008006" key="3">
    <source>
        <dbReference type="Google" id="ProtNLM"/>
    </source>
</evidence>
<sequence length="171" mass="18703">MNQSVPSSPSCLGRVCILDLAANGYQAAAATSGMRQQPSTLVGAVRFVLRQVPGSISCLHLSLYCHDQQLAHWMLLGSSARELALRPPAQLVETSLAVPVPGRIIDAGTCQLRRCATDKATLEHDLRAGSLQLMLGGTSLRGWFFLERSHYRSQTWELGRMRQPYALRADA</sequence>
<protein>
    <recommendedName>
        <fullName evidence="3">Chorismate lyase</fullName>
    </recommendedName>
</protein>
<evidence type="ECO:0000313" key="1">
    <source>
        <dbReference type="EMBL" id="MCB2379577.1"/>
    </source>
</evidence>
<dbReference type="RefSeq" id="WP_226188653.1">
    <property type="nucleotide sequence ID" value="NZ_JAJADQ010000010.1"/>
</dbReference>
<evidence type="ECO:0000313" key="2">
    <source>
        <dbReference type="Proteomes" id="UP001165297"/>
    </source>
</evidence>